<dbReference type="Proteomes" id="UP000678393">
    <property type="component" value="Unassembled WGS sequence"/>
</dbReference>
<name>A0A8S3ZRM5_9EUPU</name>
<keyword evidence="1 3" id="KW-0863">Zinc-finger</keyword>
<organism evidence="7 8">
    <name type="scientific">Candidula unifasciata</name>
    <dbReference type="NCBI Taxonomy" id="100452"/>
    <lineage>
        <taxon>Eukaryota</taxon>
        <taxon>Metazoa</taxon>
        <taxon>Spiralia</taxon>
        <taxon>Lophotrochozoa</taxon>
        <taxon>Mollusca</taxon>
        <taxon>Gastropoda</taxon>
        <taxon>Heterobranchia</taxon>
        <taxon>Euthyneura</taxon>
        <taxon>Panpulmonata</taxon>
        <taxon>Eupulmonata</taxon>
        <taxon>Stylommatophora</taxon>
        <taxon>Helicina</taxon>
        <taxon>Helicoidea</taxon>
        <taxon>Geomitridae</taxon>
        <taxon>Candidula</taxon>
    </lineage>
</organism>
<feature type="compositionally biased region" description="Polar residues" evidence="4">
    <location>
        <begin position="336"/>
        <end position="346"/>
    </location>
</feature>
<dbReference type="Pfam" id="PF13920">
    <property type="entry name" value="zf-C3HC4_3"/>
    <property type="match status" value="1"/>
</dbReference>
<evidence type="ECO:0000313" key="7">
    <source>
        <dbReference type="EMBL" id="CAG5132144.1"/>
    </source>
</evidence>
<dbReference type="GO" id="GO:0006511">
    <property type="term" value="P:ubiquitin-dependent protein catabolic process"/>
    <property type="evidence" value="ECO:0007669"/>
    <property type="project" value="TreeGrafter"/>
</dbReference>
<gene>
    <name evidence="7" type="ORF">CUNI_LOCUS17702</name>
</gene>
<evidence type="ECO:0000256" key="2">
    <source>
        <dbReference type="ARBA" id="ARBA00022833"/>
    </source>
</evidence>
<dbReference type="AlphaFoldDB" id="A0A8S3ZRM5"/>
<feature type="transmembrane region" description="Helical" evidence="5">
    <location>
        <begin position="212"/>
        <end position="233"/>
    </location>
</feature>
<keyword evidence="5" id="KW-0812">Transmembrane</keyword>
<feature type="transmembrane region" description="Helical" evidence="5">
    <location>
        <begin position="73"/>
        <end position="100"/>
    </location>
</feature>
<evidence type="ECO:0000313" key="8">
    <source>
        <dbReference type="Proteomes" id="UP000678393"/>
    </source>
</evidence>
<dbReference type="GO" id="GO:0008270">
    <property type="term" value="F:zinc ion binding"/>
    <property type="evidence" value="ECO:0007669"/>
    <property type="project" value="UniProtKB-KW"/>
</dbReference>
<dbReference type="InterPro" id="IPR001841">
    <property type="entry name" value="Znf_RING"/>
</dbReference>
<evidence type="ECO:0000256" key="3">
    <source>
        <dbReference type="PROSITE-ProRule" id="PRU00175"/>
    </source>
</evidence>
<dbReference type="SMART" id="SM00184">
    <property type="entry name" value="RING"/>
    <property type="match status" value="1"/>
</dbReference>
<comment type="caution">
    <text evidence="7">The sequence shown here is derived from an EMBL/GenBank/DDBJ whole genome shotgun (WGS) entry which is preliminary data.</text>
</comment>
<dbReference type="OrthoDB" id="1711136at2759"/>
<keyword evidence="8" id="KW-1185">Reference proteome</keyword>
<feature type="transmembrane region" description="Helical" evidence="5">
    <location>
        <begin position="112"/>
        <end position="135"/>
    </location>
</feature>
<evidence type="ECO:0000259" key="6">
    <source>
        <dbReference type="PROSITE" id="PS50089"/>
    </source>
</evidence>
<dbReference type="SUPFAM" id="SSF57850">
    <property type="entry name" value="RING/U-box"/>
    <property type="match status" value="1"/>
</dbReference>
<feature type="domain" description="RING-type" evidence="6">
    <location>
        <begin position="397"/>
        <end position="440"/>
    </location>
</feature>
<accession>A0A8S3ZRM5</accession>
<keyword evidence="5" id="KW-1133">Transmembrane helix</keyword>
<feature type="compositionally biased region" description="Acidic residues" evidence="4">
    <location>
        <begin position="314"/>
        <end position="334"/>
    </location>
</feature>
<evidence type="ECO:0000256" key="5">
    <source>
        <dbReference type="SAM" id="Phobius"/>
    </source>
</evidence>
<evidence type="ECO:0000256" key="4">
    <source>
        <dbReference type="SAM" id="MobiDB-lite"/>
    </source>
</evidence>
<sequence length="451" mass="50436">MLELFVSGCTAVAGGVRMFVDALKYVARVNFELVATVVEAVKHSAVVTVSVYCQLKDLISVAAVSTADLFHEIYIVLMITLATAGRSIVCICSGLHCFYANVTSGCLLCYSYIYACCQTVAHTVIFISDILALSANISINLAITAVSTLFVTVTTVGSYCYYFVTGVWQGLGFVLSSVALFPTYCVQSLKNIWMRSLETLTNVLTVTTKETYLGIIVLCLVYLTLSNTFRYLYSKGLPLFPRRLRSRRHRDYTTHWQFDRGFESDFDDLNSSDTEDVSWVAPADTGNDSDADSDEDDNRDIRIDQDSNISENNSDADEESSAEEDTVVTEESDSDASVNSHTFSTESSDHEIEVQLPPPDKCYSLCSRSSTPSRISKTVSPEEFYREMERERDKRKCVICQDQIKSVLILPCRHMCMCVLCAGQIVRSRTIERRVCPLCRTRITKVMNVYV</sequence>
<keyword evidence="1 3" id="KW-0479">Metal-binding</keyword>
<feature type="region of interest" description="Disordered" evidence="4">
    <location>
        <begin position="269"/>
        <end position="353"/>
    </location>
</feature>
<dbReference type="GO" id="GO:0016567">
    <property type="term" value="P:protein ubiquitination"/>
    <property type="evidence" value="ECO:0007669"/>
    <property type="project" value="TreeGrafter"/>
</dbReference>
<proteinExistence type="predicted"/>
<feature type="compositionally biased region" description="Acidic residues" evidence="4">
    <location>
        <begin position="287"/>
        <end position="298"/>
    </location>
</feature>
<evidence type="ECO:0000256" key="1">
    <source>
        <dbReference type="ARBA" id="ARBA00022771"/>
    </source>
</evidence>
<keyword evidence="2" id="KW-0862">Zinc</keyword>
<reference evidence="7" key="1">
    <citation type="submission" date="2021-04" db="EMBL/GenBank/DDBJ databases">
        <authorList>
            <consortium name="Molecular Ecology Group"/>
        </authorList>
    </citation>
    <scope>NUCLEOTIDE SEQUENCE</scope>
</reference>
<dbReference type="PANTHER" id="PTHR22696">
    <property type="entry name" value="E3 UBIQUITIN-PROTEIN LIGASE RNF26"/>
    <property type="match status" value="1"/>
</dbReference>
<dbReference type="GO" id="GO:0061630">
    <property type="term" value="F:ubiquitin protein ligase activity"/>
    <property type="evidence" value="ECO:0007669"/>
    <property type="project" value="TreeGrafter"/>
</dbReference>
<dbReference type="PROSITE" id="PS50089">
    <property type="entry name" value="ZF_RING_2"/>
    <property type="match status" value="1"/>
</dbReference>
<dbReference type="InterPro" id="IPR013083">
    <property type="entry name" value="Znf_RING/FYVE/PHD"/>
</dbReference>
<protein>
    <recommendedName>
        <fullName evidence="6">RING-type domain-containing protein</fullName>
    </recommendedName>
</protein>
<dbReference type="Gene3D" id="3.30.40.10">
    <property type="entry name" value="Zinc/RING finger domain, C3HC4 (zinc finger)"/>
    <property type="match status" value="1"/>
</dbReference>
<dbReference type="PANTHER" id="PTHR22696:SF1">
    <property type="entry name" value="E3 UBIQUITIN-PROTEIN LIGASE RNF26"/>
    <property type="match status" value="1"/>
</dbReference>
<dbReference type="EMBL" id="CAJHNH020005112">
    <property type="protein sequence ID" value="CAG5132144.1"/>
    <property type="molecule type" value="Genomic_DNA"/>
</dbReference>
<feature type="transmembrane region" description="Helical" evidence="5">
    <location>
        <begin position="141"/>
        <end position="164"/>
    </location>
</feature>
<keyword evidence="5" id="KW-0472">Membrane</keyword>